<protein>
    <submittedName>
        <fullName evidence="2">Uncharacterized protein</fullName>
    </submittedName>
</protein>
<dbReference type="RefSeq" id="XP_016231821.1">
    <property type="nucleotide sequence ID" value="XM_016385219.1"/>
</dbReference>
<dbReference type="VEuPathDB" id="FungiDB:PV08_10906"/>
<dbReference type="HOGENOM" id="CLU_1855302_0_0_1"/>
<dbReference type="Proteomes" id="UP000053328">
    <property type="component" value="Unassembled WGS sequence"/>
</dbReference>
<reference evidence="2 3" key="1">
    <citation type="submission" date="2015-01" db="EMBL/GenBank/DDBJ databases">
        <title>The Genome Sequence of Exophiala spinifera CBS89968.</title>
        <authorList>
            <consortium name="The Broad Institute Genomics Platform"/>
            <person name="Cuomo C."/>
            <person name="de Hoog S."/>
            <person name="Gorbushina A."/>
            <person name="Stielow B."/>
            <person name="Teixiera M."/>
            <person name="Abouelleil A."/>
            <person name="Chapman S.B."/>
            <person name="Priest M."/>
            <person name="Young S.K."/>
            <person name="Wortman J."/>
            <person name="Nusbaum C."/>
            <person name="Birren B."/>
        </authorList>
    </citation>
    <scope>NUCLEOTIDE SEQUENCE [LARGE SCALE GENOMIC DNA]</scope>
    <source>
        <strain evidence="2 3">CBS 89968</strain>
    </source>
</reference>
<sequence length="138" mass="15554">MGSYRKRRQSPESDEEFRESTPTPSDTDESVVSVPKLKKHSSKRRKQEERDDPRDRPSTILLHQGMASEYSSDNLKLRRLLCSVFSDHLNSCVEEKSPRTGEDDEDEGDDGGDGDCEGDSDGEHATDEEEMSEDGKES</sequence>
<dbReference type="EMBL" id="KN847499">
    <property type="protein sequence ID" value="KIW11605.1"/>
    <property type="molecule type" value="Genomic_DNA"/>
</dbReference>
<dbReference type="GeneID" id="27337989"/>
<organism evidence="2 3">
    <name type="scientific">Exophiala spinifera</name>
    <dbReference type="NCBI Taxonomy" id="91928"/>
    <lineage>
        <taxon>Eukaryota</taxon>
        <taxon>Fungi</taxon>
        <taxon>Dikarya</taxon>
        <taxon>Ascomycota</taxon>
        <taxon>Pezizomycotina</taxon>
        <taxon>Eurotiomycetes</taxon>
        <taxon>Chaetothyriomycetidae</taxon>
        <taxon>Chaetothyriales</taxon>
        <taxon>Herpotrichiellaceae</taxon>
        <taxon>Exophiala</taxon>
    </lineage>
</organism>
<feature type="region of interest" description="Disordered" evidence="1">
    <location>
        <begin position="1"/>
        <end position="73"/>
    </location>
</feature>
<proteinExistence type="predicted"/>
<accession>A0A0D2AYU8</accession>
<name>A0A0D2AYU8_9EURO</name>
<evidence type="ECO:0000313" key="2">
    <source>
        <dbReference type="EMBL" id="KIW11605.1"/>
    </source>
</evidence>
<evidence type="ECO:0000313" key="3">
    <source>
        <dbReference type="Proteomes" id="UP000053328"/>
    </source>
</evidence>
<feature type="compositionally biased region" description="Basic residues" evidence="1">
    <location>
        <begin position="36"/>
        <end position="45"/>
    </location>
</feature>
<feature type="compositionally biased region" description="Basic and acidic residues" evidence="1">
    <location>
        <begin position="46"/>
        <end position="57"/>
    </location>
</feature>
<feature type="region of interest" description="Disordered" evidence="1">
    <location>
        <begin position="90"/>
        <end position="138"/>
    </location>
</feature>
<dbReference type="AlphaFoldDB" id="A0A0D2AYU8"/>
<feature type="compositionally biased region" description="Acidic residues" evidence="1">
    <location>
        <begin position="102"/>
        <end position="132"/>
    </location>
</feature>
<keyword evidence="3" id="KW-1185">Reference proteome</keyword>
<gene>
    <name evidence="2" type="ORF">PV08_10906</name>
</gene>
<evidence type="ECO:0000256" key="1">
    <source>
        <dbReference type="SAM" id="MobiDB-lite"/>
    </source>
</evidence>